<sequence length="127" mass="14452">MLNDKINGTIVWLKCKDCLAEYPTFIFSGDTDMATSGYRAYTSIESKKLFLYSMPEKLSKGTQVRLIRVDKAKPRKGEDFQAYLRRANNAKPVYVYKCIACTEGRSLSVKCMTTSELVKSGYDVVYE</sequence>
<dbReference type="STRING" id="1123071.SAMN02745181_0484"/>
<dbReference type="EMBL" id="FQYR01000002">
    <property type="protein sequence ID" value="SHI60547.1"/>
    <property type="molecule type" value="Genomic_DNA"/>
</dbReference>
<name>A0A1M6CHT0_9BACT</name>
<dbReference type="InParanoid" id="A0A1M6CHT0"/>
<organism evidence="1 2">
    <name type="scientific">Rubritalea squalenifaciens DSM 18772</name>
    <dbReference type="NCBI Taxonomy" id="1123071"/>
    <lineage>
        <taxon>Bacteria</taxon>
        <taxon>Pseudomonadati</taxon>
        <taxon>Verrucomicrobiota</taxon>
        <taxon>Verrucomicrobiia</taxon>
        <taxon>Verrucomicrobiales</taxon>
        <taxon>Rubritaleaceae</taxon>
        <taxon>Rubritalea</taxon>
    </lineage>
</organism>
<accession>A0A1M6CHT0</accession>
<protein>
    <submittedName>
        <fullName evidence="1">Uncharacterized protein</fullName>
    </submittedName>
</protein>
<gene>
    <name evidence="1" type="ORF">SAMN02745181_0484</name>
</gene>
<evidence type="ECO:0000313" key="1">
    <source>
        <dbReference type="EMBL" id="SHI60547.1"/>
    </source>
</evidence>
<dbReference type="Proteomes" id="UP000184510">
    <property type="component" value="Unassembled WGS sequence"/>
</dbReference>
<evidence type="ECO:0000313" key="2">
    <source>
        <dbReference type="Proteomes" id="UP000184510"/>
    </source>
</evidence>
<keyword evidence="2" id="KW-1185">Reference proteome</keyword>
<proteinExistence type="predicted"/>
<reference evidence="1 2" key="1">
    <citation type="submission" date="2016-11" db="EMBL/GenBank/DDBJ databases">
        <authorList>
            <person name="Jaros S."/>
            <person name="Januszkiewicz K."/>
            <person name="Wedrychowicz H."/>
        </authorList>
    </citation>
    <scope>NUCLEOTIDE SEQUENCE [LARGE SCALE GENOMIC DNA]</scope>
    <source>
        <strain evidence="1 2">DSM 18772</strain>
    </source>
</reference>
<dbReference type="AlphaFoldDB" id="A0A1M6CHT0"/>